<reference evidence="10 11" key="1">
    <citation type="journal article" date="2019" name="Fungal Biol. Biotechnol.">
        <title>Draft genome sequence of fastidious pathogen Ceratobasidium theobromae, which causes vascular-streak dieback in Theobroma cacao.</title>
        <authorList>
            <person name="Ali S.S."/>
            <person name="Asman A."/>
            <person name="Shao J."/>
            <person name="Firmansyah A.P."/>
            <person name="Susilo A.W."/>
            <person name="Rosmana A."/>
            <person name="McMahon P."/>
            <person name="Junaid M."/>
            <person name="Guest D."/>
            <person name="Kheng T.Y."/>
            <person name="Meinhardt L.W."/>
            <person name="Bailey B.A."/>
        </authorList>
    </citation>
    <scope>NUCLEOTIDE SEQUENCE [LARGE SCALE GENOMIC DNA]</scope>
    <source>
        <strain evidence="10 11">CT2</strain>
    </source>
</reference>
<evidence type="ECO:0000313" key="11">
    <source>
        <dbReference type="Proteomes" id="UP000383932"/>
    </source>
</evidence>
<evidence type="ECO:0000259" key="9">
    <source>
        <dbReference type="Pfam" id="PF13813"/>
    </source>
</evidence>
<evidence type="ECO:0000256" key="3">
    <source>
        <dbReference type="ARBA" id="ARBA00007282"/>
    </source>
</evidence>
<name>A0A5N5QAK3_9AGAM</name>
<evidence type="ECO:0000256" key="4">
    <source>
        <dbReference type="ARBA" id="ARBA00022679"/>
    </source>
</evidence>
<evidence type="ECO:0000256" key="2">
    <source>
        <dbReference type="ARBA" id="ARBA00005179"/>
    </source>
</evidence>
<dbReference type="PANTHER" id="PTHR31595:SF57">
    <property type="entry name" value="OS04G0481900 PROTEIN"/>
    <property type="match status" value="1"/>
</dbReference>
<evidence type="ECO:0000256" key="5">
    <source>
        <dbReference type="ARBA" id="ARBA00022692"/>
    </source>
</evidence>
<accession>A0A5N5QAK3</accession>
<feature type="transmembrane region" description="Helical" evidence="8">
    <location>
        <begin position="198"/>
        <end position="219"/>
    </location>
</feature>
<dbReference type="GO" id="GO:0006629">
    <property type="term" value="P:lipid metabolic process"/>
    <property type="evidence" value="ECO:0007669"/>
    <property type="project" value="InterPro"/>
</dbReference>
<dbReference type="GO" id="GO:0008374">
    <property type="term" value="F:O-acyltransferase activity"/>
    <property type="evidence" value="ECO:0007669"/>
    <property type="project" value="InterPro"/>
</dbReference>
<dbReference type="GO" id="GO:0016020">
    <property type="term" value="C:membrane"/>
    <property type="evidence" value="ECO:0007669"/>
    <property type="project" value="UniProtKB-SubCell"/>
</dbReference>
<keyword evidence="6 8" id="KW-1133">Transmembrane helix</keyword>
<evidence type="ECO:0000256" key="8">
    <source>
        <dbReference type="SAM" id="Phobius"/>
    </source>
</evidence>
<keyword evidence="7 8" id="KW-0472">Membrane</keyword>
<feature type="transmembrane region" description="Helical" evidence="8">
    <location>
        <begin position="160"/>
        <end position="186"/>
    </location>
</feature>
<evidence type="ECO:0000256" key="6">
    <source>
        <dbReference type="ARBA" id="ARBA00022989"/>
    </source>
</evidence>
<sequence length="413" mass="45965">MSSAEYNPQDIYPPLIAATLLYVLGIYCSINKRLFPYRNIPTPFTLYAVFKTCTACSLNPSPVNSGANFMIGTYACDFALRLFAVATLSQPLKKKSEVDCPRSSILSFRQLLDTIDCILDMRGLDWNLGYGFYLPPDTRSSSSLSSFLVDSVILFLKYNLIWIVAYSLVLSIGTVTHPGGGTIFVWTRIPFPFGGIPIPPFITAFYATAFLGVVMYCMMEVEHLLLTFLIAPFYANPAKSWPVLYGNPLRATSVHDFWSHQWHGNFRYAFCATGGVLGWKIGGRVGAVLGVFLVSGILHDIGVWCMGQGTKPLYVTGYFLLQGIIVTLEKAFDIDIWIEFPDTKSSQKFALKASITRHKKGTRIIRKNSLANNGLGSLWTLFWVVAPGTLMIDLWTRRGVYALNSDVRAKLGL</sequence>
<dbReference type="PANTHER" id="PTHR31595">
    <property type="entry name" value="LONG-CHAIN-ALCOHOL O-FATTY-ACYLTRANSFERASE 3-RELATED"/>
    <property type="match status" value="1"/>
</dbReference>
<feature type="transmembrane region" description="Helical" evidence="8">
    <location>
        <begin position="12"/>
        <end position="30"/>
    </location>
</feature>
<dbReference type="EMBL" id="SSOP01000364">
    <property type="protein sequence ID" value="KAB5588820.1"/>
    <property type="molecule type" value="Genomic_DNA"/>
</dbReference>
<gene>
    <name evidence="10" type="ORF">CTheo_7742</name>
</gene>
<comment type="subcellular location">
    <subcellularLocation>
        <location evidence="1">Membrane</location>
        <topology evidence="1">Multi-pass membrane protein</topology>
    </subcellularLocation>
</comment>
<keyword evidence="11" id="KW-1185">Reference proteome</keyword>
<keyword evidence="4" id="KW-0808">Transferase</keyword>
<organism evidence="10 11">
    <name type="scientific">Ceratobasidium theobromae</name>
    <dbReference type="NCBI Taxonomy" id="1582974"/>
    <lineage>
        <taxon>Eukaryota</taxon>
        <taxon>Fungi</taxon>
        <taxon>Dikarya</taxon>
        <taxon>Basidiomycota</taxon>
        <taxon>Agaricomycotina</taxon>
        <taxon>Agaricomycetes</taxon>
        <taxon>Cantharellales</taxon>
        <taxon>Ceratobasidiaceae</taxon>
        <taxon>Ceratobasidium</taxon>
    </lineage>
</organism>
<feature type="domain" description="Wax synthase" evidence="9">
    <location>
        <begin position="241"/>
        <end position="320"/>
    </location>
</feature>
<comment type="pathway">
    <text evidence="2">Secondary metabolite biosynthesis.</text>
</comment>
<evidence type="ECO:0000256" key="7">
    <source>
        <dbReference type="ARBA" id="ARBA00023136"/>
    </source>
</evidence>
<comment type="similarity">
    <text evidence="3">Belongs to the wax synthase family.</text>
</comment>
<comment type="caution">
    <text evidence="10">The sequence shown here is derived from an EMBL/GenBank/DDBJ whole genome shotgun (WGS) entry which is preliminary data.</text>
</comment>
<dbReference type="InterPro" id="IPR032805">
    <property type="entry name" value="Wax_synthase_dom"/>
</dbReference>
<feature type="transmembrane region" description="Helical" evidence="8">
    <location>
        <begin position="370"/>
        <end position="392"/>
    </location>
</feature>
<dbReference type="InterPro" id="IPR044851">
    <property type="entry name" value="Wax_synthase"/>
</dbReference>
<keyword evidence="5 8" id="KW-0812">Transmembrane</keyword>
<evidence type="ECO:0000313" key="10">
    <source>
        <dbReference type="EMBL" id="KAB5588820.1"/>
    </source>
</evidence>
<evidence type="ECO:0000256" key="1">
    <source>
        <dbReference type="ARBA" id="ARBA00004141"/>
    </source>
</evidence>
<proteinExistence type="inferred from homology"/>
<dbReference type="OrthoDB" id="1077582at2759"/>
<dbReference type="Pfam" id="PF13813">
    <property type="entry name" value="MBOAT_2"/>
    <property type="match status" value="1"/>
</dbReference>
<protein>
    <recommendedName>
        <fullName evidence="9">Wax synthase domain-containing protein</fullName>
    </recommendedName>
</protein>
<dbReference type="Proteomes" id="UP000383932">
    <property type="component" value="Unassembled WGS sequence"/>
</dbReference>
<dbReference type="AlphaFoldDB" id="A0A5N5QAK3"/>